<protein>
    <recommendedName>
        <fullName evidence="3">DUF465 domain-containing protein</fullName>
    </recommendedName>
</protein>
<dbReference type="InterPro" id="IPR038444">
    <property type="entry name" value="DUF465_sf"/>
</dbReference>
<name>A0A1E5C0G9_9GAMM</name>
<organism evidence="1 2">
    <name type="scientific">Enterovibrio norvegicus FF-454</name>
    <dbReference type="NCBI Taxonomy" id="1185651"/>
    <lineage>
        <taxon>Bacteria</taxon>
        <taxon>Pseudomonadati</taxon>
        <taxon>Pseudomonadota</taxon>
        <taxon>Gammaproteobacteria</taxon>
        <taxon>Vibrionales</taxon>
        <taxon>Vibrionaceae</taxon>
        <taxon>Enterovibrio</taxon>
    </lineage>
</organism>
<reference evidence="1 2" key="1">
    <citation type="journal article" date="2012" name="Science">
        <title>Ecological populations of bacteria act as socially cohesive units of antibiotic production and resistance.</title>
        <authorList>
            <person name="Cordero O.X."/>
            <person name="Wildschutte H."/>
            <person name="Kirkup B."/>
            <person name="Proehl S."/>
            <person name="Ngo L."/>
            <person name="Hussain F."/>
            <person name="Le Roux F."/>
            <person name="Mincer T."/>
            <person name="Polz M.F."/>
        </authorList>
    </citation>
    <scope>NUCLEOTIDE SEQUENCE [LARGE SCALE GENOMIC DNA]</scope>
    <source>
        <strain evidence="1 2">FF-454</strain>
    </source>
</reference>
<proteinExistence type="predicted"/>
<evidence type="ECO:0000313" key="1">
    <source>
        <dbReference type="EMBL" id="OEE59016.1"/>
    </source>
</evidence>
<gene>
    <name evidence="1" type="ORF">A1OK_03130</name>
</gene>
<evidence type="ECO:0000313" key="2">
    <source>
        <dbReference type="Proteomes" id="UP000095039"/>
    </source>
</evidence>
<sequence length="81" mass="9260">MLGEKHSLLNDFPELEDRINQLVESDATFATDNKKYNALDKEIRTLELQGAPIGDDAMHQLKHERSVMKDSLYQRVTQSDG</sequence>
<comment type="caution">
    <text evidence="1">The sequence shown here is derived from an EMBL/GenBank/DDBJ whole genome shotgun (WGS) entry which is preliminary data.</text>
</comment>
<evidence type="ECO:0008006" key="3">
    <source>
        <dbReference type="Google" id="ProtNLM"/>
    </source>
</evidence>
<dbReference type="Gene3D" id="6.10.280.50">
    <property type="match status" value="1"/>
</dbReference>
<dbReference type="InterPro" id="IPR007420">
    <property type="entry name" value="DUF465"/>
</dbReference>
<dbReference type="EMBL" id="AJWN02000090">
    <property type="protein sequence ID" value="OEE59016.1"/>
    <property type="molecule type" value="Genomic_DNA"/>
</dbReference>
<dbReference type="Pfam" id="PF04325">
    <property type="entry name" value="DUF465"/>
    <property type="match status" value="1"/>
</dbReference>
<dbReference type="RefSeq" id="WP_016961249.1">
    <property type="nucleotide sequence ID" value="NZ_AJWN02000090.1"/>
</dbReference>
<keyword evidence="2" id="KW-1185">Reference proteome</keyword>
<accession>A0A1E5C0G9</accession>
<dbReference type="AlphaFoldDB" id="A0A1E5C0G9"/>
<dbReference type="Proteomes" id="UP000095039">
    <property type="component" value="Unassembled WGS sequence"/>
</dbReference>